<dbReference type="SUPFAM" id="SSF46785">
    <property type="entry name" value="Winged helix' DNA-binding domain"/>
    <property type="match status" value="1"/>
</dbReference>
<evidence type="ECO:0000313" key="1">
    <source>
        <dbReference type="EMBL" id="RCX07060.1"/>
    </source>
</evidence>
<organism evidence="1 2">
    <name type="scientific">Marinomonas foliarum</name>
    <dbReference type="NCBI Taxonomy" id="491950"/>
    <lineage>
        <taxon>Bacteria</taxon>
        <taxon>Pseudomonadati</taxon>
        <taxon>Pseudomonadota</taxon>
        <taxon>Gammaproteobacteria</taxon>
        <taxon>Oceanospirillales</taxon>
        <taxon>Oceanospirillaceae</taxon>
        <taxon>Marinomonas</taxon>
    </lineage>
</organism>
<dbReference type="InterPro" id="IPR036390">
    <property type="entry name" value="WH_DNA-bd_sf"/>
</dbReference>
<dbReference type="AlphaFoldDB" id="A0A369ACH4"/>
<dbReference type="InterPro" id="IPR036388">
    <property type="entry name" value="WH-like_DNA-bd_sf"/>
</dbReference>
<dbReference type="GO" id="GO:0003677">
    <property type="term" value="F:DNA binding"/>
    <property type="evidence" value="ECO:0007669"/>
    <property type="project" value="UniProtKB-KW"/>
</dbReference>
<evidence type="ECO:0000313" key="2">
    <source>
        <dbReference type="Proteomes" id="UP000253506"/>
    </source>
</evidence>
<protein>
    <submittedName>
        <fullName evidence="1">DNA-binding MarR family transcriptional regulator</fullName>
    </submittedName>
</protein>
<proteinExistence type="predicted"/>
<sequence>MCAKTFDKSNLKRFCESIKVIRVMYPEMTLNALHAFLISALEEGVTMADMAHRANFSQSSSSRNTALLSAHHRYGRAGLDLIRATEDPRERRRKLVHLTAKGRRLVSLLADINKPDV</sequence>
<accession>A0A369ACH4</accession>
<dbReference type="EMBL" id="QPJQ01000007">
    <property type="protein sequence ID" value="RCX07060.1"/>
    <property type="molecule type" value="Genomic_DNA"/>
</dbReference>
<keyword evidence="1" id="KW-0238">DNA-binding</keyword>
<dbReference type="Proteomes" id="UP000253506">
    <property type="component" value="Unassembled WGS sequence"/>
</dbReference>
<comment type="caution">
    <text evidence="1">The sequence shown here is derived from an EMBL/GenBank/DDBJ whole genome shotgun (WGS) entry which is preliminary data.</text>
</comment>
<gene>
    <name evidence="1" type="ORF">DFP77_107160</name>
</gene>
<name>A0A369ACH4_9GAMM</name>
<dbReference type="Gene3D" id="1.10.10.10">
    <property type="entry name" value="Winged helix-like DNA-binding domain superfamily/Winged helix DNA-binding domain"/>
    <property type="match status" value="1"/>
</dbReference>
<reference evidence="1 2" key="1">
    <citation type="submission" date="2018-07" db="EMBL/GenBank/DDBJ databases">
        <title>Genomic Encyclopedia of Type Strains, Phase III (KMG-III): the genomes of soil and plant-associated and newly described type strains.</title>
        <authorList>
            <person name="Whitman W."/>
        </authorList>
    </citation>
    <scope>NUCLEOTIDE SEQUENCE [LARGE SCALE GENOMIC DNA]</scope>
    <source>
        <strain evidence="1 2">CECT 7731</strain>
    </source>
</reference>